<comment type="function">
    <text evidence="4">May be involved in cooperative interactions with calmodulins or calmodulin-like proteins. Recruits calmodulin proteins to microtubules, thus being a potential scaffold in cellular signaling and trafficking. May associate with nucleic acids and regulate gene expression at the transcriptional or post-transcriptional level.</text>
</comment>
<dbReference type="InterPro" id="IPR000048">
    <property type="entry name" value="IQ_motif_EF-hand-BS"/>
</dbReference>
<dbReference type="Pfam" id="PF00612">
    <property type="entry name" value="IQ"/>
    <property type="match status" value="2"/>
</dbReference>
<feature type="compositionally biased region" description="Polar residues" evidence="5">
    <location>
        <begin position="244"/>
        <end position="258"/>
    </location>
</feature>
<organism evidence="7 8">
    <name type="scientific">Cinchona calisaya</name>
    <dbReference type="NCBI Taxonomy" id="153742"/>
    <lineage>
        <taxon>Eukaryota</taxon>
        <taxon>Viridiplantae</taxon>
        <taxon>Streptophyta</taxon>
        <taxon>Embryophyta</taxon>
        <taxon>Tracheophyta</taxon>
        <taxon>Spermatophyta</taxon>
        <taxon>Magnoliopsida</taxon>
        <taxon>eudicotyledons</taxon>
        <taxon>Gunneridae</taxon>
        <taxon>Pentapetalae</taxon>
        <taxon>asterids</taxon>
        <taxon>lamiids</taxon>
        <taxon>Gentianales</taxon>
        <taxon>Rubiaceae</taxon>
        <taxon>Cinchonoideae</taxon>
        <taxon>Cinchoneae</taxon>
        <taxon>Cinchona</taxon>
    </lineage>
</organism>
<dbReference type="SUPFAM" id="SSF52540">
    <property type="entry name" value="P-loop containing nucleoside triphosphate hydrolases"/>
    <property type="match status" value="1"/>
</dbReference>
<name>A0ABD2XTU5_9GENT</name>
<dbReference type="Proteomes" id="UP001630127">
    <property type="component" value="Unassembled WGS sequence"/>
</dbReference>
<sequence>MGKASKWFRGFLGLKKPDPSPSSSSSQAQPASNPPPKKKWSFVKSYRQKSLSRSRSDGVMVASAQLSDQDDPNKHSIAVAAAAAAVAAAQAAAHVVRLTSSGRAMTRMTSFRSGSAVHVGVIGAGGYGSRQEWAAVKIQSHFRAYLSRRALRALKALVKLQALVRGHIVRKHTAVILREMQVQLQAMLRAQARASAGRAKIFESPHKSNHIHYPGPATPEKFEHIARAKSSKYGENLMFKRNSSKNGKITGNQDSRTVVKSRDHEERIDKILEIDTARPQTMLRKRNLFHSSHLSIGSDQFSYSFTTSKDSTAHLTVPSLSSCEVQSASPMKFNQYVDDEPFCTVENSPFFHSASSKGGCSKRGPFTPAKSDGSISCLSSYSDYPNYMSCTESSKAKMRSISAPKQRPPYERSSSTKRWFSIHNGIVGESRISNPQRVSALHANFANKAYPGSGRLDRLGMPLREEVAGFSGGYWHIF</sequence>
<evidence type="ECO:0000256" key="1">
    <source>
        <dbReference type="ARBA" id="ARBA00022860"/>
    </source>
</evidence>
<dbReference type="Gene3D" id="1.20.5.190">
    <property type="match status" value="1"/>
</dbReference>
<dbReference type="Pfam" id="PF13178">
    <property type="entry name" value="DUF4005"/>
    <property type="match status" value="1"/>
</dbReference>
<feature type="region of interest" description="Disordered" evidence="5">
    <location>
        <begin position="1"/>
        <end position="51"/>
    </location>
</feature>
<dbReference type="PANTHER" id="PTHR32295:SF11">
    <property type="entry name" value="PROTEIN IQ-DOMAIN 22"/>
    <property type="match status" value="1"/>
</dbReference>
<evidence type="ECO:0000259" key="6">
    <source>
        <dbReference type="Pfam" id="PF13178"/>
    </source>
</evidence>
<dbReference type="GO" id="GO:0005516">
    <property type="term" value="F:calmodulin binding"/>
    <property type="evidence" value="ECO:0007669"/>
    <property type="project" value="UniProtKB-KW"/>
</dbReference>
<protein>
    <recommendedName>
        <fullName evidence="6">DUF4005 domain-containing protein</fullName>
    </recommendedName>
</protein>
<evidence type="ECO:0000256" key="5">
    <source>
        <dbReference type="SAM" id="MobiDB-lite"/>
    </source>
</evidence>
<proteinExistence type="inferred from homology"/>
<dbReference type="SMART" id="SM00015">
    <property type="entry name" value="IQ"/>
    <property type="match status" value="2"/>
</dbReference>
<dbReference type="PANTHER" id="PTHR32295">
    <property type="entry name" value="IQ-DOMAIN 5-RELATED"/>
    <property type="match status" value="1"/>
</dbReference>
<dbReference type="InterPro" id="IPR025064">
    <property type="entry name" value="DUF4005"/>
</dbReference>
<feature type="region of interest" description="Disordered" evidence="5">
    <location>
        <begin position="242"/>
        <end position="262"/>
    </location>
</feature>
<evidence type="ECO:0000256" key="3">
    <source>
        <dbReference type="ARBA" id="ARBA00024378"/>
    </source>
</evidence>
<dbReference type="CDD" id="cd23767">
    <property type="entry name" value="IQCD"/>
    <property type="match status" value="1"/>
</dbReference>
<dbReference type="EMBL" id="JBJUIK010000017">
    <property type="protein sequence ID" value="KAL3498786.1"/>
    <property type="molecule type" value="Genomic_DNA"/>
</dbReference>
<feature type="compositionally biased region" description="Low complexity" evidence="5">
    <location>
        <begin position="21"/>
        <end position="31"/>
    </location>
</feature>
<keyword evidence="1" id="KW-0112">Calmodulin-binding</keyword>
<accession>A0ABD2XTU5</accession>
<comment type="similarity">
    <text evidence="2">Belongs to the IQD family.</text>
</comment>
<feature type="compositionally biased region" description="Basic residues" evidence="5">
    <location>
        <begin position="36"/>
        <end position="51"/>
    </location>
</feature>
<evidence type="ECO:0000313" key="8">
    <source>
        <dbReference type="Proteomes" id="UP001630127"/>
    </source>
</evidence>
<dbReference type="PROSITE" id="PS50096">
    <property type="entry name" value="IQ"/>
    <property type="match status" value="2"/>
</dbReference>
<evidence type="ECO:0000256" key="2">
    <source>
        <dbReference type="ARBA" id="ARBA00024341"/>
    </source>
</evidence>
<dbReference type="AlphaFoldDB" id="A0ABD2XTU5"/>
<dbReference type="InterPro" id="IPR027417">
    <property type="entry name" value="P-loop_NTPase"/>
</dbReference>
<reference evidence="7 8" key="1">
    <citation type="submission" date="2024-11" db="EMBL/GenBank/DDBJ databases">
        <title>A near-complete genome assembly of Cinchona calisaya.</title>
        <authorList>
            <person name="Lian D.C."/>
            <person name="Zhao X.W."/>
            <person name="Wei L."/>
        </authorList>
    </citation>
    <scope>NUCLEOTIDE SEQUENCE [LARGE SCALE GENOMIC DNA]</scope>
    <source>
        <tissue evidence="7">Nenye</tissue>
    </source>
</reference>
<comment type="caution">
    <text evidence="7">The sequence shown here is derived from an EMBL/GenBank/DDBJ whole genome shotgun (WGS) entry which is preliminary data.</text>
</comment>
<comment type="subunit">
    <text evidence="3">Binds to multiple calmodulin (CaM) in the presence of Ca(2+) and CaM-like proteins.</text>
</comment>
<gene>
    <name evidence="7" type="ORF">ACH5RR_041518</name>
</gene>
<evidence type="ECO:0000313" key="7">
    <source>
        <dbReference type="EMBL" id="KAL3498786.1"/>
    </source>
</evidence>
<evidence type="ECO:0000256" key="4">
    <source>
        <dbReference type="ARBA" id="ARBA00045534"/>
    </source>
</evidence>
<keyword evidence="8" id="KW-1185">Reference proteome</keyword>
<feature type="domain" description="DUF4005" evidence="6">
    <location>
        <begin position="317"/>
        <end position="412"/>
    </location>
</feature>